<dbReference type="PANTHER" id="PTHR35092">
    <property type="entry name" value="CHLORINASE MJ1651"/>
    <property type="match status" value="1"/>
</dbReference>
<comment type="similarity">
    <text evidence="2">Belongs to the SAM hydrolase / SAM-dependent halogenase family.</text>
</comment>
<evidence type="ECO:0000259" key="3">
    <source>
        <dbReference type="Pfam" id="PF01887"/>
    </source>
</evidence>
<feature type="domain" description="S-adenosyl-l-methionine hydroxide adenosyltransferase N-terminal" evidence="3">
    <location>
        <begin position="32"/>
        <end position="181"/>
    </location>
</feature>
<evidence type="ECO:0000313" key="6">
    <source>
        <dbReference type="Proteomes" id="UP000789941"/>
    </source>
</evidence>
<dbReference type="InterPro" id="IPR002747">
    <property type="entry name" value="SAM_OH_AdoTrfase"/>
</dbReference>
<evidence type="ECO:0000259" key="4">
    <source>
        <dbReference type="Pfam" id="PF20257"/>
    </source>
</evidence>
<name>A0A5E4LPD7_9ARCH</name>
<dbReference type="GO" id="GO:0016740">
    <property type="term" value="F:transferase activity"/>
    <property type="evidence" value="ECO:0007669"/>
    <property type="project" value="UniProtKB-KW"/>
</dbReference>
<keyword evidence="1" id="KW-0949">S-adenosyl-L-methionine</keyword>
<dbReference type="PIRSF" id="PIRSF006779">
    <property type="entry name" value="UCP006779"/>
    <property type="match status" value="1"/>
</dbReference>
<dbReference type="Pfam" id="PF01887">
    <property type="entry name" value="SAM_HAT_N"/>
    <property type="match status" value="1"/>
</dbReference>
<reference evidence="5 6" key="1">
    <citation type="submission" date="2019-08" db="EMBL/GenBank/DDBJ databases">
        <authorList>
            <person name="Vazquez-Campos X."/>
        </authorList>
    </citation>
    <scope>NUCLEOTIDE SEQUENCE [LARGE SCALE GENOMIC DNA]</scope>
    <source>
        <strain evidence="5">LFW-283_2</strain>
    </source>
</reference>
<feature type="domain" description="S-adenosyl-l-methionine hydroxide adenosyltransferase C-terminal" evidence="4">
    <location>
        <begin position="206"/>
        <end position="289"/>
    </location>
</feature>
<organism evidence="5 6">
    <name type="scientific">Candidatus Bilamarchaeum dharawalense</name>
    <dbReference type="NCBI Taxonomy" id="2885759"/>
    <lineage>
        <taxon>Archaea</taxon>
        <taxon>Candidatus Micrarchaeota</taxon>
        <taxon>Candidatus Micrarchaeia</taxon>
        <taxon>Candidatus Anstonellales</taxon>
        <taxon>Candidatus Bilamarchaeaceae</taxon>
        <taxon>Candidatus Bilamarchaeum</taxon>
    </lineage>
</organism>
<evidence type="ECO:0000256" key="2">
    <source>
        <dbReference type="ARBA" id="ARBA00024035"/>
    </source>
</evidence>
<dbReference type="Proteomes" id="UP000789941">
    <property type="component" value="Unassembled WGS sequence"/>
</dbReference>
<dbReference type="EMBL" id="CABMJJ010000003">
    <property type="protein sequence ID" value="VVC02873.1"/>
    <property type="molecule type" value="Genomic_DNA"/>
</dbReference>
<evidence type="ECO:0000313" key="5">
    <source>
        <dbReference type="EMBL" id="VVC02873.1"/>
    </source>
</evidence>
<dbReference type="PANTHER" id="PTHR35092:SF1">
    <property type="entry name" value="CHLORINASE MJ1651"/>
    <property type="match status" value="1"/>
</dbReference>
<dbReference type="Gene3D" id="3.40.50.10790">
    <property type="entry name" value="S-adenosyl-l-methionine hydroxide adenosyltransferase, N-terminal"/>
    <property type="match status" value="1"/>
</dbReference>
<keyword evidence="5" id="KW-0808">Transferase</keyword>
<dbReference type="InterPro" id="IPR023227">
    <property type="entry name" value="SAM_OH_AdoTrfase_C_sf"/>
</dbReference>
<dbReference type="SUPFAM" id="SSF102522">
    <property type="entry name" value="Bacterial fluorinating enzyme, N-terminal domain"/>
    <property type="match status" value="1"/>
</dbReference>
<dbReference type="InterPro" id="IPR023228">
    <property type="entry name" value="SAM_OH_AdoTrfase_N_sf"/>
</dbReference>
<proteinExistence type="inferred from homology"/>
<dbReference type="EC" id="2.5.1.-" evidence="5"/>
<dbReference type="InterPro" id="IPR046469">
    <property type="entry name" value="SAM_HAT_N"/>
</dbReference>
<comment type="caution">
    <text evidence="5">The sequence shown here is derived from an EMBL/GenBank/DDBJ whole genome shotgun (WGS) entry which is preliminary data.</text>
</comment>
<sequence>MIQNQGLGFSTQLAIATARARNVFGSKRPQLSLITDFGDGDEAVFAVKSAARFVNPRIEIIDICHNVPAFNVLIGAHRLKRNVALPTEPEGAVYVAVVDPGVGGSRDCIIVKTRTGKYLVGPDNGVLSLAFATEGIHRVVLIENRDLTLLDKAQSKTFHGRDVFAPVAAHILRGVPLREFGSDLDPGTIVKIAISTDSTATSRAGWIVDGDGFGVIRTNVPNHVPRQAIGRLVAFTLNGGQVDITDRARLVETFDDSKPGETVLVLSSTGCLDLAVNRGNALERFGINFDQITLDGLQPRLKVSVRFDN</sequence>
<dbReference type="AlphaFoldDB" id="A0A5E4LPD7"/>
<dbReference type="InterPro" id="IPR046470">
    <property type="entry name" value="SAM_HAT_C"/>
</dbReference>
<dbReference type="SUPFAM" id="SSF101852">
    <property type="entry name" value="Bacterial fluorinating enzyme, C-terminal domain"/>
    <property type="match status" value="1"/>
</dbReference>
<dbReference type="Gene3D" id="2.40.30.90">
    <property type="entry name" value="Bacterial fluorinating enzyme like"/>
    <property type="match status" value="1"/>
</dbReference>
<dbReference type="Pfam" id="PF20257">
    <property type="entry name" value="SAM_HAT_C"/>
    <property type="match status" value="1"/>
</dbReference>
<accession>A0A5E4LPD7</accession>
<gene>
    <name evidence="5" type="ORF">LFW2832_01285</name>
</gene>
<evidence type="ECO:0000256" key="1">
    <source>
        <dbReference type="ARBA" id="ARBA00022691"/>
    </source>
</evidence>
<protein>
    <submittedName>
        <fullName evidence="5">Chlorinase</fullName>
        <ecNumber evidence="5">2.5.1.-</ecNumber>
    </submittedName>
</protein>